<name>C6LPE2_GIAIB</name>
<accession>C6LPE2</accession>
<proteinExistence type="predicted"/>
<comment type="caution">
    <text evidence="1">The sequence shown here is derived from an EMBL/GenBank/DDBJ whole genome shotgun (WGS) entry which is preliminary data.</text>
</comment>
<dbReference type="Proteomes" id="UP000002488">
    <property type="component" value="Unassembled WGS sequence"/>
</dbReference>
<evidence type="ECO:0000313" key="2">
    <source>
        <dbReference type="Proteomes" id="UP000002488"/>
    </source>
</evidence>
<dbReference type="EMBL" id="ACGJ01000782">
    <property type="protein sequence ID" value="EET02117.1"/>
    <property type="molecule type" value="Genomic_DNA"/>
</dbReference>
<protein>
    <submittedName>
        <fullName evidence="1">Uncharacterized protein</fullName>
    </submittedName>
</protein>
<sequence>METESTLQLHCVLCHTCNILVVRKPPLVFSNFTNI</sequence>
<reference evidence="1 2" key="1">
    <citation type="journal article" date="2009" name="PLoS Pathog.">
        <title>Draft genome sequencing of giardia intestinalis assemblage B isolate GS: is human giardiasis caused by two different species?</title>
        <authorList>
            <person name="Franzen O."/>
            <person name="Jerlstrom-Hultqvist J."/>
            <person name="Castro E."/>
            <person name="Sherwood E."/>
            <person name="Ankarklev J."/>
            <person name="Reiner D.S."/>
            <person name="Palm D."/>
            <person name="Andersson J.O."/>
            <person name="Andersson B."/>
            <person name="Svard S.G."/>
        </authorList>
    </citation>
    <scope>NUCLEOTIDE SEQUENCE [LARGE SCALE GENOMIC DNA]</scope>
    <source>
        <strain evidence="2">ATCC 50581 / GS clone H7</strain>
    </source>
</reference>
<gene>
    <name evidence="1" type="ORF">GL50581_607</name>
</gene>
<organism evidence="1 2">
    <name type="scientific">Giardia intestinalis (strain ATCC 50581 / GS clone H7)</name>
    <name type="common">Giardia lamblia</name>
    <dbReference type="NCBI Taxonomy" id="598745"/>
    <lineage>
        <taxon>Eukaryota</taxon>
        <taxon>Metamonada</taxon>
        <taxon>Diplomonadida</taxon>
        <taxon>Hexamitidae</taxon>
        <taxon>Giardiinae</taxon>
        <taxon>Giardia</taxon>
    </lineage>
</organism>
<dbReference type="VEuPathDB" id="GiardiaDB:GL50581_607"/>
<dbReference type="AlphaFoldDB" id="C6LPE2"/>
<evidence type="ECO:0000313" key="1">
    <source>
        <dbReference type="EMBL" id="EET02117.1"/>
    </source>
</evidence>